<dbReference type="Gene3D" id="3.40.50.620">
    <property type="entry name" value="HUPs"/>
    <property type="match status" value="1"/>
</dbReference>
<evidence type="ECO:0000313" key="1">
    <source>
        <dbReference type="EMBL" id="HIP57001.1"/>
    </source>
</evidence>
<protein>
    <recommendedName>
        <fullName evidence="3">Cytoplasmic tRNA 2-thiolation protein 2</fullName>
    </recommendedName>
</protein>
<evidence type="ECO:0008006" key="3">
    <source>
        <dbReference type="Google" id="ProtNLM"/>
    </source>
</evidence>
<dbReference type="InterPro" id="IPR014729">
    <property type="entry name" value="Rossmann-like_a/b/a_fold"/>
</dbReference>
<dbReference type="Proteomes" id="UP000605805">
    <property type="component" value="Unassembled WGS sequence"/>
</dbReference>
<dbReference type="AlphaFoldDB" id="A0A832Z069"/>
<name>A0A832Z069_9CREN</name>
<organism evidence="1 2">
    <name type="scientific">Ignisphaera aggregans</name>
    <dbReference type="NCBI Taxonomy" id="334771"/>
    <lineage>
        <taxon>Archaea</taxon>
        <taxon>Thermoproteota</taxon>
        <taxon>Thermoprotei</taxon>
        <taxon>Desulfurococcales</taxon>
        <taxon>Desulfurococcaceae</taxon>
        <taxon>Ignisphaera</taxon>
    </lineage>
</organism>
<dbReference type="EMBL" id="DQTV01000052">
    <property type="protein sequence ID" value="HIP57001.1"/>
    <property type="molecule type" value="Genomic_DNA"/>
</dbReference>
<gene>
    <name evidence="1" type="ORF">EYH02_02890</name>
</gene>
<reference evidence="1" key="1">
    <citation type="journal article" date="2020" name="ISME J.">
        <title>Gammaproteobacteria mediating utilization of methyl-, sulfur- and petroleum organic compounds in deep ocean hydrothermal plumes.</title>
        <authorList>
            <person name="Zhou Z."/>
            <person name="Liu Y."/>
            <person name="Pan J."/>
            <person name="Cron B.R."/>
            <person name="Toner B.M."/>
            <person name="Anantharaman K."/>
            <person name="Breier J.A."/>
            <person name="Dick G.J."/>
            <person name="Li M."/>
        </authorList>
    </citation>
    <scope>NUCLEOTIDE SEQUENCE</scope>
    <source>
        <strain evidence="1">SZUA-1435</strain>
    </source>
</reference>
<sequence length="301" mass="34725">MNELTCKICRRRRPVYKRITSGELLCRHCLYSSVVKQIRKAVNYYTIVHRGERALFIARPDRPLESAFALQLLSRAVHDLDVEISVICYSSFIDCQKFTWLLEDLGIKAKVFEVWIPRDTAYTNLCFVELIKLAEAIAHYLAYKYNFNTVLTPLCRDELTLLSLLGLLKVSKSVFSESLPVKLGDGIRIARPFFYVISMDVLYLTYTSHSVARYINAIQPFIPRLDNVESALARHSKDILWTSTELMYSSAKSVEMLQSYIVGSAKRCRYCLAHSDAEVCDYCSHLQNLIEETLRVLNRQH</sequence>
<evidence type="ECO:0000313" key="2">
    <source>
        <dbReference type="Proteomes" id="UP000605805"/>
    </source>
</evidence>
<accession>A0A832Z069</accession>
<proteinExistence type="predicted"/>
<comment type="caution">
    <text evidence="1">The sequence shown here is derived from an EMBL/GenBank/DDBJ whole genome shotgun (WGS) entry which is preliminary data.</text>
</comment>